<evidence type="ECO:0000256" key="1">
    <source>
        <dbReference type="ARBA" id="ARBA00006033"/>
    </source>
</evidence>
<name>A0A1X0P507_9TRYP</name>
<keyword evidence="3" id="KW-0653">Protein transport</keyword>
<dbReference type="GO" id="GO:1990429">
    <property type="term" value="C:peroxisomal importomer complex"/>
    <property type="evidence" value="ECO:0007669"/>
    <property type="project" value="TreeGrafter"/>
</dbReference>
<evidence type="ECO:0000256" key="9">
    <source>
        <dbReference type="SAM" id="MobiDB-lite"/>
    </source>
</evidence>
<dbReference type="EMBL" id="NBCO01000004">
    <property type="protein sequence ID" value="ORC91955.1"/>
    <property type="molecule type" value="Genomic_DNA"/>
</dbReference>
<accession>A0A1X0P507</accession>
<evidence type="ECO:0000313" key="11">
    <source>
        <dbReference type="EMBL" id="ORC91955.1"/>
    </source>
</evidence>
<feature type="region of interest" description="Disordered" evidence="9">
    <location>
        <begin position="1"/>
        <end position="43"/>
    </location>
</feature>
<keyword evidence="10" id="KW-0812">Transmembrane</keyword>
<evidence type="ECO:0000256" key="4">
    <source>
        <dbReference type="ARBA" id="ARBA00023010"/>
    </source>
</evidence>
<dbReference type="AlphaFoldDB" id="A0A1X0P507"/>
<keyword evidence="10" id="KW-1133">Transmembrane helix</keyword>
<dbReference type="PANTHER" id="PTHR19332:SF1">
    <property type="entry name" value="PEROXISOMAL MEMBRANE PROTEIN PEX13"/>
    <property type="match status" value="1"/>
</dbReference>
<evidence type="ECO:0000256" key="2">
    <source>
        <dbReference type="ARBA" id="ARBA00022448"/>
    </source>
</evidence>
<comment type="subcellular location">
    <subcellularLocation>
        <location evidence="8">Peroxisome membrane</location>
    </subcellularLocation>
</comment>
<dbReference type="InterPro" id="IPR035463">
    <property type="entry name" value="Pex13"/>
</dbReference>
<gene>
    <name evidence="11" type="ORF">TM35_000041690</name>
</gene>
<evidence type="ECO:0000256" key="5">
    <source>
        <dbReference type="ARBA" id="ARBA00023136"/>
    </source>
</evidence>
<dbReference type="Proteomes" id="UP000192257">
    <property type="component" value="Unassembled WGS sequence"/>
</dbReference>
<proteinExistence type="inferred from homology"/>
<dbReference type="VEuPathDB" id="TriTrypDB:TM35_000041690"/>
<dbReference type="RefSeq" id="XP_028886021.1">
    <property type="nucleotide sequence ID" value="XM_029022363.1"/>
</dbReference>
<dbReference type="GO" id="GO:0005778">
    <property type="term" value="C:peroxisomal membrane"/>
    <property type="evidence" value="ECO:0007669"/>
    <property type="project" value="UniProtKB-SubCell"/>
</dbReference>
<dbReference type="GO" id="GO:0016560">
    <property type="term" value="P:protein import into peroxisome matrix, docking"/>
    <property type="evidence" value="ECO:0007669"/>
    <property type="project" value="InterPro"/>
</dbReference>
<feature type="transmembrane region" description="Helical" evidence="10">
    <location>
        <begin position="164"/>
        <end position="187"/>
    </location>
</feature>
<evidence type="ECO:0000256" key="3">
    <source>
        <dbReference type="ARBA" id="ARBA00022927"/>
    </source>
</evidence>
<keyword evidence="5 10" id="KW-0472">Membrane</keyword>
<keyword evidence="12" id="KW-1185">Reference proteome</keyword>
<keyword evidence="4" id="KW-0811">Translocation</keyword>
<sequence length="284" mass="30079">MSTTTLAKPWENMNGTPPSSPVTPGTEQMVARSPTTGNVNSPAFPVVSSPTTTATTAGTVAAVVPQNSTGTSSSHQVASTNNLTDYSNQYASSYGSGMGYGGLGSTYGGLGMGSMYGGLGMGGMYGGLGMGGMYGGLGMGGMYGMGMGMGLPEDFQRSQMTFMLVGRLLEMCGMFAGVIQMTFGSALQFMGNYIGMSQQYNQLKCGRYKDENGQWVQVPQRITGGKSGLRTSHGRRSLKRKEKGRGKWFAILRRLAFLILAVLLAKKLTGWWAARQLSRLHGPK</sequence>
<feature type="transmembrane region" description="Helical" evidence="10">
    <location>
        <begin position="255"/>
        <end position="274"/>
    </location>
</feature>
<comment type="similarity">
    <text evidence="1">Belongs to the peroxin-13 family.</text>
</comment>
<feature type="transmembrane region" description="Helical" evidence="10">
    <location>
        <begin position="122"/>
        <end position="144"/>
    </location>
</feature>
<dbReference type="STRING" id="67003.A0A1X0P507"/>
<evidence type="ECO:0000313" key="12">
    <source>
        <dbReference type="Proteomes" id="UP000192257"/>
    </source>
</evidence>
<evidence type="ECO:0000256" key="10">
    <source>
        <dbReference type="SAM" id="Phobius"/>
    </source>
</evidence>
<evidence type="ECO:0000256" key="8">
    <source>
        <dbReference type="ARBA" id="ARBA00046271"/>
    </source>
</evidence>
<evidence type="ECO:0000256" key="7">
    <source>
        <dbReference type="ARBA" id="ARBA00029693"/>
    </source>
</evidence>
<evidence type="ECO:0000256" key="6">
    <source>
        <dbReference type="ARBA" id="ARBA00023140"/>
    </source>
</evidence>
<dbReference type="OrthoDB" id="250819at2759"/>
<reference evidence="11 12" key="1">
    <citation type="submission" date="2017-03" db="EMBL/GenBank/DDBJ databases">
        <title>An alternative strategy for trypanosome survival in the mammalian bloodstream revealed through genome and transcriptome analysis of the ubiquitous bovine parasite Trypanosoma (Megatrypanum) theileri.</title>
        <authorList>
            <person name="Kelly S."/>
            <person name="Ivens A."/>
            <person name="Mott A."/>
            <person name="O'Neill E."/>
            <person name="Emms D."/>
            <person name="Macleod O."/>
            <person name="Voorheis P."/>
            <person name="Matthews J."/>
            <person name="Matthews K."/>
            <person name="Carrington M."/>
        </authorList>
    </citation>
    <scope>NUCLEOTIDE SEQUENCE [LARGE SCALE GENOMIC DNA]</scope>
    <source>
        <strain evidence="11">Edinburgh</strain>
    </source>
</reference>
<dbReference type="GeneID" id="39982143"/>
<organism evidence="11 12">
    <name type="scientific">Trypanosoma theileri</name>
    <dbReference type="NCBI Taxonomy" id="67003"/>
    <lineage>
        <taxon>Eukaryota</taxon>
        <taxon>Discoba</taxon>
        <taxon>Euglenozoa</taxon>
        <taxon>Kinetoplastea</taxon>
        <taxon>Metakinetoplastina</taxon>
        <taxon>Trypanosomatida</taxon>
        <taxon>Trypanosomatidae</taxon>
        <taxon>Trypanosoma</taxon>
    </lineage>
</organism>
<comment type="caution">
    <text evidence="11">The sequence shown here is derived from an EMBL/GenBank/DDBJ whole genome shotgun (WGS) entry which is preliminary data.</text>
</comment>
<dbReference type="PANTHER" id="PTHR19332">
    <property type="entry name" value="PEROXISOMAL MEMBRANE PROTEIN PEX13"/>
    <property type="match status" value="1"/>
</dbReference>
<keyword evidence="2" id="KW-0813">Transport</keyword>
<protein>
    <recommendedName>
        <fullName evidence="7">Peroxin-13</fullName>
    </recommendedName>
</protein>
<keyword evidence="6" id="KW-0576">Peroxisome</keyword>